<dbReference type="Pfam" id="PF07727">
    <property type="entry name" value="RVT_2"/>
    <property type="match status" value="1"/>
</dbReference>
<reference evidence="3 4" key="1">
    <citation type="journal article" date="2023" name="Life. Sci Alliance">
        <title>Evolutionary insights into 3D genome organization and epigenetic landscape of Vigna mungo.</title>
        <authorList>
            <person name="Junaid A."/>
            <person name="Singh B."/>
            <person name="Bhatia S."/>
        </authorList>
    </citation>
    <scope>NUCLEOTIDE SEQUENCE [LARGE SCALE GENOMIC DNA]</scope>
    <source>
        <strain evidence="3">Urdbean</strain>
    </source>
</reference>
<dbReference type="InterPro" id="IPR013103">
    <property type="entry name" value="RVT_2"/>
</dbReference>
<gene>
    <name evidence="3" type="ORF">V8G54_027900</name>
</gene>
<dbReference type="PANTHER" id="PTHR34121:SF5">
    <property type="entry name" value="CENTROSOMAL PROTEIN OF 135 KDA-LIKE PROTEIN"/>
    <property type="match status" value="1"/>
</dbReference>
<dbReference type="InterPro" id="IPR043502">
    <property type="entry name" value="DNA/RNA_pol_sf"/>
</dbReference>
<evidence type="ECO:0000313" key="4">
    <source>
        <dbReference type="Proteomes" id="UP001374535"/>
    </source>
</evidence>
<accession>A0AAQ3MRZ8</accession>
<dbReference type="EMBL" id="CP144692">
    <property type="protein sequence ID" value="WVY95749.1"/>
    <property type="molecule type" value="Genomic_DNA"/>
</dbReference>
<dbReference type="SUPFAM" id="SSF56672">
    <property type="entry name" value="DNA/RNA polymerases"/>
    <property type="match status" value="1"/>
</dbReference>
<dbReference type="PANTHER" id="PTHR34121">
    <property type="entry name" value="MYOSIN-11"/>
    <property type="match status" value="1"/>
</dbReference>
<proteinExistence type="predicted"/>
<dbReference type="AlphaFoldDB" id="A0AAQ3MRZ8"/>
<name>A0AAQ3MRZ8_VIGMU</name>
<keyword evidence="4" id="KW-1185">Reference proteome</keyword>
<feature type="coiled-coil region" evidence="1">
    <location>
        <begin position="4"/>
        <end position="38"/>
    </location>
</feature>
<evidence type="ECO:0000313" key="3">
    <source>
        <dbReference type="EMBL" id="WVY95749.1"/>
    </source>
</evidence>
<organism evidence="3 4">
    <name type="scientific">Vigna mungo</name>
    <name type="common">Black gram</name>
    <name type="synonym">Phaseolus mungo</name>
    <dbReference type="NCBI Taxonomy" id="3915"/>
    <lineage>
        <taxon>Eukaryota</taxon>
        <taxon>Viridiplantae</taxon>
        <taxon>Streptophyta</taxon>
        <taxon>Embryophyta</taxon>
        <taxon>Tracheophyta</taxon>
        <taxon>Spermatophyta</taxon>
        <taxon>Magnoliopsida</taxon>
        <taxon>eudicotyledons</taxon>
        <taxon>Gunneridae</taxon>
        <taxon>Pentapetalae</taxon>
        <taxon>rosids</taxon>
        <taxon>fabids</taxon>
        <taxon>Fabales</taxon>
        <taxon>Fabaceae</taxon>
        <taxon>Papilionoideae</taxon>
        <taxon>50 kb inversion clade</taxon>
        <taxon>NPAAA clade</taxon>
        <taxon>indigoferoid/millettioid clade</taxon>
        <taxon>Phaseoleae</taxon>
        <taxon>Vigna</taxon>
    </lineage>
</organism>
<protein>
    <recommendedName>
        <fullName evidence="2">Reverse transcriptase Ty1/copia-type domain-containing protein</fullName>
    </recommendedName>
</protein>
<feature type="domain" description="Reverse transcriptase Ty1/copia-type" evidence="2">
    <location>
        <begin position="448"/>
        <end position="528"/>
    </location>
</feature>
<sequence>MSIFQELSLEIEELERQKDELEEKLKKVNNLLTFARIRFHNAKEEREQFDEASNEILLLLKTKVPPLTVHTKSLDDNLHCYHHPFQLQNLNTTYRLNGKNYLKWAQLVCKTLKGKGKVNHLSKDAPTEKDPRFTKWDEEDFMIQQCLKSISIESMIPWWGLTMILINFQIGHDGRPEKWGMANIEKKAEGMWCTFCNKPHLLCGKPPSRDWGSHDRDKEWRKIGDNTRKGGQAQIGVATNKESRSDWISHQIVLWHIQYLPLSLSNIVSYMTLDMKAYKEELECLKAMVESMKRNSRHLPEVTRALRFQMSVLEKYWEAVLTTTYLINRLPTHIKNGIRGKALEVDELSFLSLPCLPLQDAQGLSNETTLFHSGKEGEDLEDNNEEVSISEDLRFALRKERRSCAKYPISQYVCTNNLSYKHRSFIFAIDATKIPTSIQEAMKLEHWNKKVVRCRWIFTMKHEADGTIERYKARLVVKGYTRTYRIVYEGTISPMAKLNTVQVVLALAGHFGWDLHQLDVKNAFLHRRFTKAMVSLGYRQSQGDHTLFVKHSSIGKLSLLHVYVDDMIIAGDEETKKLRLLTPRKEFSSPKENMYLISSKKLESWDVEPQ</sequence>
<dbReference type="Proteomes" id="UP001374535">
    <property type="component" value="Chromosome 9"/>
</dbReference>
<evidence type="ECO:0000259" key="2">
    <source>
        <dbReference type="Pfam" id="PF07727"/>
    </source>
</evidence>
<keyword evidence="1" id="KW-0175">Coiled coil</keyword>
<evidence type="ECO:0000256" key="1">
    <source>
        <dbReference type="SAM" id="Coils"/>
    </source>
</evidence>